<dbReference type="STRING" id="1054996.SAMN05444414_11720"/>
<reference evidence="2" key="1">
    <citation type="submission" date="2016-11" db="EMBL/GenBank/DDBJ databases">
        <authorList>
            <person name="Varghese N."/>
            <person name="Submissions S."/>
        </authorList>
    </citation>
    <scope>NUCLEOTIDE SEQUENCE [LARGE SCALE GENOMIC DNA]</scope>
    <source>
        <strain evidence="2">DSM 29327</strain>
    </source>
</reference>
<gene>
    <name evidence="1" type="ORF">SAMN05444414_11720</name>
</gene>
<dbReference type="SUPFAM" id="SSF51197">
    <property type="entry name" value="Clavaminate synthase-like"/>
    <property type="match status" value="1"/>
</dbReference>
<dbReference type="Gene3D" id="2.60.120.620">
    <property type="entry name" value="q2cbj1_9rhob like domain"/>
    <property type="match status" value="1"/>
</dbReference>
<name>A0A1M7BA54_9RHOB</name>
<accession>A0A1M7BA54</accession>
<sequence>MTALLDKGWAVFAPEPGVLAWAELARSAALMRIHDPEEAAEGLQCEGTWFVGVDCLPNDTTGAVAQSGPLTGAGYGVAQALYGRLPLHHAQVSVIYPGYPRPRAGESEAAFRYRRMRDAAHVDGLLAIGPERRRMLRERHAYILGVSLTDCTPEASPLVVWEGSHHIMRRAFERAFDGVAPQEWGEVDLTDIYQATRREVFETCPRVTLPVPLGGVSLVHRLALHGVAPWGRGAKAPPEGRMIAYFRPEFGDHSSADWLLAP</sequence>
<evidence type="ECO:0000313" key="1">
    <source>
        <dbReference type="EMBL" id="SHL51811.1"/>
    </source>
</evidence>
<keyword evidence="2" id="KW-1185">Reference proteome</keyword>
<dbReference type="Proteomes" id="UP000184191">
    <property type="component" value="Unassembled WGS sequence"/>
</dbReference>
<dbReference type="EMBL" id="FRBN01000017">
    <property type="protein sequence ID" value="SHL51811.1"/>
    <property type="molecule type" value="Genomic_DNA"/>
</dbReference>
<dbReference type="AlphaFoldDB" id="A0A1M7BA54"/>
<protein>
    <recommendedName>
        <fullName evidence="3">Phytanoyl-CoA dioxygenase (PhyH)</fullName>
    </recommendedName>
</protein>
<proteinExistence type="predicted"/>
<evidence type="ECO:0008006" key="3">
    <source>
        <dbReference type="Google" id="ProtNLM"/>
    </source>
</evidence>
<organism evidence="1 2">
    <name type="scientific">Roseovarius marisflavi</name>
    <dbReference type="NCBI Taxonomy" id="1054996"/>
    <lineage>
        <taxon>Bacteria</taxon>
        <taxon>Pseudomonadati</taxon>
        <taxon>Pseudomonadota</taxon>
        <taxon>Alphaproteobacteria</taxon>
        <taxon>Rhodobacterales</taxon>
        <taxon>Roseobacteraceae</taxon>
        <taxon>Roseovarius</taxon>
    </lineage>
</organism>
<evidence type="ECO:0000313" key="2">
    <source>
        <dbReference type="Proteomes" id="UP000184191"/>
    </source>
</evidence>